<feature type="compositionally biased region" description="Polar residues" evidence="14">
    <location>
        <begin position="1499"/>
        <end position="1519"/>
    </location>
</feature>
<evidence type="ECO:0000313" key="17">
    <source>
        <dbReference type="Proteomes" id="UP000069940"/>
    </source>
</evidence>
<feature type="compositionally biased region" description="Low complexity" evidence="14">
    <location>
        <begin position="1189"/>
        <end position="1202"/>
    </location>
</feature>
<evidence type="ECO:0000313" key="16">
    <source>
        <dbReference type="EnsemblMetazoa" id="AALFPA23_024840.P37025"/>
    </source>
</evidence>
<dbReference type="GeneID" id="109422486"/>
<feature type="compositionally biased region" description="Low complexity" evidence="14">
    <location>
        <begin position="1229"/>
        <end position="1256"/>
    </location>
</feature>
<dbReference type="PANTHER" id="PTHR23358:SF6">
    <property type="entry name" value="METHYLCYTOSINE DIOXYGENASE TET"/>
    <property type="match status" value="1"/>
</dbReference>
<dbReference type="Pfam" id="PF12851">
    <property type="entry name" value="Tet_JBP"/>
    <property type="match status" value="1"/>
</dbReference>
<feature type="compositionally biased region" description="Pro residues" evidence="14">
    <location>
        <begin position="2342"/>
        <end position="2352"/>
    </location>
</feature>
<keyword evidence="6 13" id="KW-0862">Zinc</keyword>
<feature type="compositionally biased region" description="Low complexity" evidence="14">
    <location>
        <begin position="1386"/>
        <end position="1407"/>
    </location>
</feature>
<feature type="region of interest" description="Disordered" evidence="14">
    <location>
        <begin position="1"/>
        <end position="22"/>
    </location>
</feature>
<keyword evidence="5 12" id="KW-0863">Zinc-finger</keyword>
<feature type="compositionally biased region" description="Pro residues" evidence="14">
    <location>
        <begin position="2278"/>
        <end position="2296"/>
    </location>
</feature>
<keyword evidence="4 13" id="KW-0479">Metal-binding</keyword>
<feature type="region of interest" description="Disordered" evidence="14">
    <location>
        <begin position="803"/>
        <end position="993"/>
    </location>
</feature>
<feature type="compositionally biased region" description="Polar residues" evidence="14">
    <location>
        <begin position="307"/>
        <end position="321"/>
    </location>
</feature>
<feature type="compositionally biased region" description="Basic and acidic residues" evidence="14">
    <location>
        <begin position="1172"/>
        <end position="1181"/>
    </location>
</feature>
<name>A0ABM2A668_AEDAL</name>
<protein>
    <recommendedName>
        <fullName evidence="13">Methylcytosine dioxygenase TET</fullName>
        <ecNumber evidence="13">1.14.11.80</ecNumber>
    </recommendedName>
</protein>
<keyword evidence="8 13" id="KW-0560">Oxidoreductase</keyword>
<feature type="region of interest" description="Disordered" evidence="14">
    <location>
        <begin position="254"/>
        <end position="290"/>
    </location>
</feature>
<feature type="region of interest" description="Disordered" evidence="14">
    <location>
        <begin position="1942"/>
        <end position="2081"/>
    </location>
</feature>
<feature type="compositionally biased region" description="Low complexity" evidence="14">
    <location>
        <begin position="1996"/>
        <end position="2051"/>
    </location>
</feature>
<dbReference type="InterPro" id="IPR040175">
    <property type="entry name" value="TET1/2/3"/>
</dbReference>
<organism evidence="16 17">
    <name type="scientific">Aedes albopictus</name>
    <name type="common">Asian tiger mosquito</name>
    <name type="synonym">Stegomyia albopicta</name>
    <dbReference type="NCBI Taxonomy" id="7160"/>
    <lineage>
        <taxon>Eukaryota</taxon>
        <taxon>Metazoa</taxon>
        <taxon>Ecdysozoa</taxon>
        <taxon>Arthropoda</taxon>
        <taxon>Hexapoda</taxon>
        <taxon>Insecta</taxon>
        <taxon>Pterygota</taxon>
        <taxon>Neoptera</taxon>
        <taxon>Endopterygota</taxon>
        <taxon>Diptera</taxon>
        <taxon>Nematocera</taxon>
        <taxon>Culicoidea</taxon>
        <taxon>Culicidae</taxon>
        <taxon>Culicinae</taxon>
        <taxon>Aedini</taxon>
        <taxon>Aedes</taxon>
        <taxon>Stegomyia</taxon>
    </lineage>
</organism>
<dbReference type="PANTHER" id="PTHR23358">
    <property type="entry name" value="METHYLCYTOSINE DIOXYGENASE TET"/>
    <property type="match status" value="1"/>
</dbReference>
<dbReference type="EC" id="1.14.11.80" evidence="13"/>
<comment type="function">
    <text evidence="13">Dioxygenase that catalyzes the conversion of the modified genomic base 5-methylcytosine (5mC) into 5-hydroxymethylcytosine (5hmC) and plays a key role in epigenetic chromatin reprogramming during embryonic development.</text>
</comment>
<feature type="region of interest" description="Disordered" evidence="14">
    <location>
        <begin position="631"/>
        <end position="660"/>
    </location>
</feature>
<feature type="region of interest" description="Disordered" evidence="14">
    <location>
        <begin position="2143"/>
        <end position="2186"/>
    </location>
</feature>
<dbReference type="InterPro" id="IPR046942">
    <property type="entry name" value="TET_oxygenase"/>
</dbReference>
<dbReference type="InterPro" id="IPR024779">
    <property type="entry name" value="2OGFeDO_JBP1/TET_oxygenase_dom"/>
</dbReference>
<comment type="cofactor">
    <cofactor evidence="13">
        <name>Zn(2+)</name>
        <dbReference type="ChEBI" id="CHEBI:29105"/>
    </cofactor>
    <text evidence="13">The zinc ions have a structural role.</text>
</comment>
<keyword evidence="7 13" id="KW-0223">Dioxygenase</keyword>
<feature type="compositionally biased region" description="Basic and acidic residues" evidence="14">
    <location>
        <begin position="1958"/>
        <end position="1968"/>
    </location>
</feature>
<dbReference type="EnsemblMetazoa" id="AALFPA23_024840.R37025">
    <property type="protein sequence ID" value="AALFPA23_024840.P37025"/>
    <property type="gene ID" value="AALFPA23_024840"/>
</dbReference>
<evidence type="ECO:0000256" key="12">
    <source>
        <dbReference type="PROSITE-ProRule" id="PRU00509"/>
    </source>
</evidence>
<accession>A0ABM2A668</accession>
<dbReference type="Proteomes" id="UP000069940">
    <property type="component" value="Unassembled WGS sequence"/>
</dbReference>
<feature type="compositionally biased region" description="Polar residues" evidence="14">
    <location>
        <begin position="1260"/>
        <end position="1271"/>
    </location>
</feature>
<feature type="compositionally biased region" description="Gly residues" evidence="14">
    <location>
        <begin position="498"/>
        <end position="514"/>
    </location>
</feature>
<feature type="region of interest" description="Disordered" evidence="14">
    <location>
        <begin position="1056"/>
        <end position="1099"/>
    </location>
</feature>
<feature type="region of interest" description="Disordered" evidence="14">
    <location>
        <begin position="1381"/>
        <end position="1407"/>
    </location>
</feature>
<feature type="compositionally biased region" description="Low complexity" evidence="14">
    <location>
        <begin position="2163"/>
        <end position="2173"/>
    </location>
</feature>
<keyword evidence="3" id="KW-0158">Chromosome</keyword>
<sequence>MTSMMSASTAEETADHSLPSFASFSAELEPSWDYYDRQERSNGSTNGGDVISSQTSNSSYTRPWEMDSKDHRAAAITNGGGGGGFEPFPKLPSFQSQFHGYTDTAMVTPEPSLPQVTAVPVPISPSSASPGTGGSLTQLTQLTPTPLPTLQGGLTPIGSSGFHTLSAVNPRPYPLVPAPIQARDISAINQQYIDERHIQLYQPISSFQHQTIPTVTVLKNEVVDFDLSTLKNGTIHHSNFQSSMLESNVFVQNGASNPTSVLHHHHHHQQQPHQPQHHQHHQTVHQLHQPQHNLVTPSIQEHHITNNSKLTSSTPGLDSSTGAIGGGIGGGLGGGGGQSAQISRIADNRKKERRKIRAPSLESSAESEGSAMEIGESGNPGQVAAISSTANFKSPMHTMSMDTDDGGMPGEKQTKKKRKRCGECVGCSRKDNCGDCAPCRNDKSHQICKTRRCEKLTEKKILYGPDGQLLKPESKRGRGKGRSAKAKQAADAASAASGEGGSNAAGTPNGGAGGATTDANGAVVTYDANGQPVREGKRGRGRGRGGGTGRGRKSLNLGATPKNLPQNATAASPAPASLPHPSPNTTTGAVAAATGTSNVVQSSQLVTVSGAQTGVNATLLATNANQPLQQQQQQLAQQSQVPTNQQGLQAPQQQQQQQVPTVGIIKTETMKDQPQQPMAPMAFYPTWQADPSQGWQNQFIQQIPQNTPAITPLNSLEFQPQGYAAYQPNSYVQTAGIGFDPNYGRTYAAPPTVQRYEFQTNQITPINQVSLQSVSFAPTVTYAGQVSTGPAVVSHNPHDQFNLQLNKQTSGNDMPGYPRVNSVPPRSLNCNGYSGQDYGGQTTTQASSATTNVTNANGTSTSTGANTGTGSSSSMHPPAQVPQSPNRQTQQQPPRPNSNQQLYTQQSPNPYSSNGNNSNLQQSPNHNNGANSANNNNVYAQQTHSGMHTPSPMQTPDNHQSPSHMNGGQQQSQGDWVGWNQQQQQQSPDMFNQSDRVNLNSRLKTMIMNKNDPKDGVGGLQPTGQHMSHLGVQGQGPAQQQTGHFLSYSHHLRDSLTPTSLAAGGSNPATGQSPAPMMGGGTGSGSNSTSNDGTIGDGGGLINSISNIVDPNWKQSSKSPGLGGIESNGANRAEHEHHTLLGDLHHGSKHQGFEQKQQLIDKNNTDPGGGGLHHDTGGGHDVKHKLHSSKSSSSSSSSSKSKSSSHKNSDKHSKSKNNHHLDMNQPIDSNKSSSNLNSYSSSSFMNDQHSSSSSSPSPYPNLNQTYPAINHSSSSSNQSSLGLGGYPSHPLDNKLDDKSPLNRFRHDNLNSGFNPHLPHQQSPHGIHSGAFHHPQTATSGSSSSSSYNLMSVKKEPGLLDDGQPIKSDGYEKNYQNFIRYGEYNDSSQPPQSQLPQHGSSSLSGSTKSEYNSYYSPYGTYPGYQNYPNYHNQNFNSPSGSSGLPPAPEVSTPLPAITTPVAHQTNFEQQIPAHTYPIPKNSGIPQPDVPIKLEAEDNSYLGNTSVPPMSEPSPITNNNLPAAIPNSTPKPTPEPEAPPPAAPTTTPTTGKSKKSEKKEKANKDSSSGGGDGETKPEGSSSKSSKKKESKSSKKEQEAAAIKQAEDEKLEKAHKPEAPDCDCFTSSDTKAPSEPGSYYTHLGAASSLEELRRETETRVGLSGKQLRIEKVVYTGKEGKSSQGCPIAKWVIRRVDPEEKLLFIVKRRQGHRCKAAFIVICIVVWDGIPTQEADSVYRMLSVKLNKYGLPTVRRCATNENRTCACQGLDPETCGVSYSFGCSWSMYYNGCKYARSKTVRKFRLSVKNEEAEIEERMNILATMLSPLYVTVAPQAFQNQVQYEREAPDCRLGLKPGKPFSGVTCCLDFCAHTHRDLHNMQDGCTVQVTLLKPLPPGVKPDDEQLHILPLYTMDTTDEFDSEEGQKKKAETGAVQVLEKFATEVRVRSTPLQPCRRHGKKRGNGKDEKSKDDSNNEESVPETPPPPPPPTKKESKSKSKKGSSNSSNSNSGNGSNSSQNSSGSGSPKGQSSNSSSTNTSGETSANGNNSTTNVNKAAVPQGQAAGNNGSNSAFTPPNAITSPNNGGNSTLVDMASMIDNFTDAQLQSNQISSTVLDSPYSYDYNTGQYIDNRQYYNNWPTDYYGNRTDPNKMLGRNEEIPDTTTRPGSNSSNSAFSPSIPDPTKTPTPIHLDDYSATKLNQQQSQNTYHTLQQPEQGFVKPKPPDYNPGYGYHPNTPMGYGYHSPYTPYDPYQNYNYGYPPQSYHPTYHNMYSATQTQLPGTGPAPPPPPTAVIPAPPPPSNWNLYPPHPHHQTHIPPSTPSQLHTPHQPHLGSKQHDIPPAMQQAPQPPAPPPPPKETLGEVTETNENVDCFEDPQMGGVAIALPHGSVVIECAKLEMHSTTALKKPNRLNPTRMTLIFYQHRNLNRPKHGIAEWAEKMRLKKLGLATNDPIDDKDMLLMQEDDIKSEPLDDLHHMRHMGDEHDMMDVEYSGV</sequence>
<feature type="region of interest" description="Disordered" evidence="14">
    <location>
        <begin position="2269"/>
        <end position="2358"/>
    </location>
</feature>
<comment type="catalytic activity">
    <reaction evidence="13">
        <text>a 5-methyl-2'-deoxycytidine in DNA + 2-oxoglutarate + O2 = a 5-hydroxymethyl-2'-deoxycytidine in DNA + succinate + CO2</text>
        <dbReference type="Rhea" id="RHEA:52636"/>
        <dbReference type="Rhea" id="RHEA-COMP:11370"/>
        <dbReference type="Rhea" id="RHEA-COMP:13315"/>
        <dbReference type="ChEBI" id="CHEBI:15379"/>
        <dbReference type="ChEBI" id="CHEBI:16526"/>
        <dbReference type="ChEBI" id="CHEBI:16810"/>
        <dbReference type="ChEBI" id="CHEBI:30031"/>
        <dbReference type="ChEBI" id="CHEBI:85454"/>
        <dbReference type="ChEBI" id="CHEBI:136731"/>
        <dbReference type="EC" id="1.14.11.80"/>
    </reaction>
</comment>
<keyword evidence="17" id="KW-1185">Reference proteome</keyword>
<evidence type="ECO:0000256" key="5">
    <source>
        <dbReference type="ARBA" id="ARBA00022771"/>
    </source>
</evidence>
<evidence type="ECO:0000256" key="7">
    <source>
        <dbReference type="ARBA" id="ARBA00022964"/>
    </source>
</evidence>
<feature type="compositionally biased region" description="Low complexity" evidence="14">
    <location>
        <begin position="486"/>
        <end position="497"/>
    </location>
</feature>
<reference evidence="17" key="1">
    <citation type="journal article" date="2015" name="Proc. Natl. Acad. Sci. U.S.A.">
        <title>Genome sequence of the Asian Tiger mosquito, Aedes albopictus, reveals insights into its biology, genetics, and evolution.</title>
        <authorList>
            <person name="Chen X.G."/>
            <person name="Jiang X."/>
            <person name="Gu J."/>
            <person name="Xu M."/>
            <person name="Wu Y."/>
            <person name="Deng Y."/>
            <person name="Zhang C."/>
            <person name="Bonizzoni M."/>
            <person name="Dermauw W."/>
            <person name="Vontas J."/>
            <person name="Armbruster P."/>
            <person name="Huang X."/>
            <person name="Yang Y."/>
            <person name="Zhang H."/>
            <person name="He W."/>
            <person name="Peng H."/>
            <person name="Liu Y."/>
            <person name="Wu K."/>
            <person name="Chen J."/>
            <person name="Lirakis M."/>
            <person name="Topalis P."/>
            <person name="Van Leeuwen T."/>
            <person name="Hall A.B."/>
            <person name="Jiang X."/>
            <person name="Thorpe C."/>
            <person name="Mueller R.L."/>
            <person name="Sun C."/>
            <person name="Waterhouse R.M."/>
            <person name="Yan G."/>
            <person name="Tu Z.J."/>
            <person name="Fang X."/>
            <person name="James A.A."/>
        </authorList>
    </citation>
    <scope>NUCLEOTIDE SEQUENCE [LARGE SCALE GENOMIC DNA]</scope>
    <source>
        <strain evidence="17">Foshan</strain>
    </source>
</reference>
<feature type="compositionally biased region" description="Low complexity" evidence="14">
    <location>
        <begin position="631"/>
        <end position="658"/>
    </location>
</feature>
<feature type="compositionally biased region" description="Polar residues" evidence="14">
    <location>
        <begin position="803"/>
        <end position="812"/>
    </location>
</feature>
<feature type="region of interest" description="Disordered" evidence="14">
    <location>
        <begin position="1428"/>
        <end position="1454"/>
    </location>
</feature>
<evidence type="ECO:0000256" key="8">
    <source>
        <dbReference type="ARBA" id="ARBA00023002"/>
    </source>
</evidence>
<evidence type="ECO:0000256" key="13">
    <source>
        <dbReference type="RuleBase" id="RU367064"/>
    </source>
</evidence>
<comment type="cofactor">
    <cofactor evidence="13">
        <name>Fe(2+)</name>
        <dbReference type="ChEBI" id="CHEBI:29033"/>
    </cofactor>
    <text evidence="13">Binds 1 Fe(2+) ion per subunit.</text>
</comment>
<feature type="compositionally biased region" description="Low complexity" evidence="14">
    <location>
        <begin position="358"/>
        <end position="377"/>
    </location>
</feature>
<feature type="region of interest" description="Disordered" evidence="14">
    <location>
        <begin position="34"/>
        <end position="64"/>
    </location>
</feature>
<evidence type="ECO:0000256" key="2">
    <source>
        <dbReference type="ARBA" id="ARBA00007502"/>
    </source>
</evidence>
<evidence type="ECO:0000256" key="10">
    <source>
        <dbReference type="ARBA" id="ARBA00047840"/>
    </source>
</evidence>
<evidence type="ECO:0000256" key="4">
    <source>
        <dbReference type="ARBA" id="ARBA00022723"/>
    </source>
</evidence>
<dbReference type="RefSeq" id="XP_062699606.1">
    <property type="nucleotide sequence ID" value="XM_062843622.1"/>
</dbReference>
<comment type="catalytic activity">
    <reaction evidence="10 13">
        <text>a 5-formyl-2'-deoxycytidine in DNA + 2-oxoglutarate + O2 = a 5-carboxyl-2'-deoxycytidine in DNA + succinate + CO2 + H(+)</text>
        <dbReference type="Rhea" id="RHEA:53832"/>
        <dbReference type="Rhea" id="RHEA-COMP:13656"/>
        <dbReference type="Rhea" id="RHEA-COMP:13657"/>
        <dbReference type="ChEBI" id="CHEBI:15378"/>
        <dbReference type="ChEBI" id="CHEBI:15379"/>
        <dbReference type="ChEBI" id="CHEBI:16526"/>
        <dbReference type="ChEBI" id="CHEBI:16810"/>
        <dbReference type="ChEBI" id="CHEBI:30031"/>
        <dbReference type="ChEBI" id="CHEBI:137731"/>
        <dbReference type="ChEBI" id="CHEBI:137732"/>
        <dbReference type="EC" id="1.14.11.80"/>
    </reaction>
</comment>
<evidence type="ECO:0000256" key="14">
    <source>
        <dbReference type="SAM" id="MobiDB-lite"/>
    </source>
</evidence>
<proteinExistence type="inferred from homology"/>
<feature type="region of interest" description="Disordered" evidence="14">
    <location>
        <begin position="465"/>
        <end position="589"/>
    </location>
</feature>
<feature type="compositionally biased region" description="Gly residues" evidence="14">
    <location>
        <begin position="323"/>
        <end position="338"/>
    </location>
</feature>
<comment type="subcellular location">
    <subcellularLocation>
        <location evidence="1">Chromosome</location>
    </subcellularLocation>
</comment>
<feature type="compositionally biased region" description="Polar residues" evidence="14">
    <location>
        <begin position="2058"/>
        <end position="2081"/>
    </location>
</feature>
<feature type="compositionally biased region" description="Low complexity" evidence="14">
    <location>
        <begin position="839"/>
        <end position="874"/>
    </location>
</feature>
<evidence type="ECO:0000259" key="15">
    <source>
        <dbReference type="PROSITE" id="PS51058"/>
    </source>
</evidence>
<dbReference type="PROSITE" id="PS51058">
    <property type="entry name" value="ZF_CXXC"/>
    <property type="match status" value="1"/>
</dbReference>
<keyword evidence="9 13" id="KW-0408">Iron</keyword>
<feature type="compositionally biased region" description="Basic and acidic residues" evidence="14">
    <location>
        <begin position="1291"/>
        <end position="1308"/>
    </location>
</feature>
<feature type="compositionally biased region" description="Basic residues" evidence="14">
    <location>
        <begin position="262"/>
        <end position="283"/>
    </location>
</feature>
<feature type="domain" description="CXXC-type" evidence="15">
    <location>
        <begin position="414"/>
        <end position="454"/>
    </location>
</feature>
<feature type="compositionally biased region" description="Polar residues" evidence="14">
    <location>
        <begin position="938"/>
        <end position="974"/>
    </location>
</feature>
<feature type="compositionally biased region" description="Low complexity" evidence="14">
    <location>
        <begin position="1085"/>
        <end position="1094"/>
    </location>
</feature>
<feature type="compositionally biased region" description="Polar residues" evidence="14">
    <location>
        <begin position="51"/>
        <end position="61"/>
    </location>
</feature>
<evidence type="ECO:0000256" key="1">
    <source>
        <dbReference type="ARBA" id="ARBA00004286"/>
    </source>
</evidence>
<dbReference type="SMART" id="SM01333">
    <property type="entry name" value="Tet_JBP"/>
    <property type="match status" value="1"/>
</dbReference>
<evidence type="ECO:0000256" key="6">
    <source>
        <dbReference type="ARBA" id="ARBA00022833"/>
    </source>
</evidence>
<feature type="compositionally biased region" description="Polar residues" evidence="14">
    <location>
        <begin position="1"/>
        <end position="11"/>
    </location>
</feature>
<evidence type="ECO:0000256" key="9">
    <source>
        <dbReference type="ARBA" id="ARBA00023004"/>
    </source>
</evidence>
<feature type="compositionally biased region" description="Polar residues" evidence="14">
    <location>
        <begin position="1309"/>
        <end position="1323"/>
    </location>
</feature>
<dbReference type="InterPro" id="IPR002857">
    <property type="entry name" value="Znf_CXXC"/>
</dbReference>
<feature type="compositionally biased region" description="Basic and acidic residues" evidence="14">
    <location>
        <begin position="1588"/>
        <end position="1616"/>
    </location>
</feature>
<feature type="compositionally biased region" description="Pro residues" evidence="14">
    <location>
        <begin position="1527"/>
        <end position="1541"/>
    </location>
</feature>
<comment type="similarity">
    <text evidence="2 13">Belongs to the TET family.</text>
</comment>
<evidence type="ECO:0000256" key="11">
    <source>
        <dbReference type="ARBA" id="ARBA00049431"/>
    </source>
</evidence>
<feature type="region of interest" description="Disordered" evidence="14">
    <location>
        <begin position="1160"/>
        <end position="1348"/>
    </location>
</feature>
<feature type="compositionally biased region" description="Low complexity" evidence="14">
    <location>
        <begin position="882"/>
        <end position="937"/>
    </location>
</feature>
<feature type="region of interest" description="Disordered" evidence="14">
    <location>
        <begin position="307"/>
        <end position="415"/>
    </location>
</feature>
<comment type="catalytic activity">
    <reaction evidence="11 13">
        <text>a 5-hydroxymethyl-2'-deoxycytidine in DNA + 2-oxoglutarate + O2 = a 5-formyl-2'-deoxycytidine in DNA + succinate + CO2 + H2O</text>
        <dbReference type="Rhea" id="RHEA:53828"/>
        <dbReference type="Rhea" id="RHEA-COMP:13315"/>
        <dbReference type="Rhea" id="RHEA-COMP:13656"/>
        <dbReference type="ChEBI" id="CHEBI:15377"/>
        <dbReference type="ChEBI" id="CHEBI:15379"/>
        <dbReference type="ChEBI" id="CHEBI:16526"/>
        <dbReference type="ChEBI" id="CHEBI:16810"/>
        <dbReference type="ChEBI" id="CHEBI:30031"/>
        <dbReference type="ChEBI" id="CHEBI:136731"/>
        <dbReference type="ChEBI" id="CHEBI:137731"/>
        <dbReference type="EC" id="1.14.11.80"/>
    </reaction>
</comment>
<evidence type="ECO:0000256" key="3">
    <source>
        <dbReference type="ARBA" id="ARBA00022454"/>
    </source>
</evidence>
<reference evidence="16" key="2">
    <citation type="submission" date="2025-05" db="UniProtKB">
        <authorList>
            <consortium name="EnsemblMetazoa"/>
        </authorList>
    </citation>
    <scope>IDENTIFICATION</scope>
    <source>
        <strain evidence="16">Foshan</strain>
    </source>
</reference>
<feature type="region of interest" description="Disordered" evidence="14">
    <location>
        <begin position="1473"/>
        <end position="1634"/>
    </location>
</feature>